<accession>A0AAV7TRJ8</accession>
<keyword evidence="2" id="KW-1185">Reference proteome</keyword>
<name>A0AAV7TRJ8_PLEWA</name>
<sequence length="142" mass="16389">MKTGRARERRGKIPVTGEVVLSRRFVCSKNKRRTTGPQGDEHHLCKLAIGFNKVVISIKDNNISTFVGLFYDDITVGSQMFYRRYLITLNIGRFPGDNALLRLTNSLVALSECSLRNHLLTQLQMKEEYHDWFVYPKRDLSP</sequence>
<organism evidence="1 2">
    <name type="scientific">Pleurodeles waltl</name>
    <name type="common">Iberian ribbed newt</name>
    <dbReference type="NCBI Taxonomy" id="8319"/>
    <lineage>
        <taxon>Eukaryota</taxon>
        <taxon>Metazoa</taxon>
        <taxon>Chordata</taxon>
        <taxon>Craniata</taxon>
        <taxon>Vertebrata</taxon>
        <taxon>Euteleostomi</taxon>
        <taxon>Amphibia</taxon>
        <taxon>Batrachia</taxon>
        <taxon>Caudata</taxon>
        <taxon>Salamandroidea</taxon>
        <taxon>Salamandridae</taxon>
        <taxon>Pleurodelinae</taxon>
        <taxon>Pleurodeles</taxon>
    </lineage>
</organism>
<evidence type="ECO:0000313" key="1">
    <source>
        <dbReference type="EMBL" id="KAJ1178881.1"/>
    </source>
</evidence>
<protein>
    <submittedName>
        <fullName evidence="1">Uncharacterized protein</fullName>
    </submittedName>
</protein>
<reference evidence="1" key="1">
    <citation type="journal article" date="2022" name="bioRxiv">
        <title>Sequencing and chromosome-scale assembly of the giantPleurodeles waltlgenome.</title>
        <authorList>
            <person name="Brown T."/>
            <person name="Elewa A."/>
            <person name="Iarovenko S."/>
            <person name="Subramanian E."/>
            <person name="Araus A.J."/>
            <person name="Petzold A."/>
            <person name="Susuki M."/>
            <person name="Suzuki K.-i.T."/>
            <person name="Hayashi T."/>
            <person name="Toyoda A."/>
            <person name="Oliveira C."/>
            <person name="Osipova E."/>
            <person name="Leigh N.D."/>
            <person name="Simon A."/>
            <person name="Yun M.H."/>
        </authorList>
    </citation>
    <scope>NUCLEOTIDE SEQUENCE</scope>
    <source>
        <strain evidence="1">20211129_DDA</strain>
        <tissue evidence="1">Liver</tissue>
    </source>
</reference>
<evidence type="ECO:0000313" key="2">
    <source>
        <dbReference type="Proteomes" id="UP001066276"/>
    </source>
</evidence>
<proteinExistence type="predicted"/>
<gene>
    <name evidence="1" type="ORF">NDU88_004123</name>
</gene>
<comment type="caution">
    <text evidence="1">The sequence shown here is derived from an EMBL/GenBank/DDBJ whole genome shotgun (WGS) entry which is preliminary data.</text>
</comment>
<dbReference type="EMBL" id="JANPWB010000006">
    <property type="protein sequence ID" value="KAJ1178881.1"/>
    <property type="molecule type" value="Genomic_DNA"/>
</dbReference>
<dbReference type="AlphaFoldDB" id="A0AAV7TRJ8"/>
<dbReference type="Proteomes" id="UP001066276">
    <property type="component" value="Chromosome 3_2"/>
</dbReference>